<feature type="signal peptide" evidence="1">
    <location>
        <begin position="1"/>
        <end position="28"/>
    </location>
</feature>
<keyword evidence="4" id="KW-1185">Reference proteome</keyword>
<feature type="domain" description="Tle cognate immunity protein 4 C-terminal" evidence="2">
    <location>
        <begin position="183"/>
        <end position="340"/>
    </location>
</feature>
<reference evidence="4" key="1">
    <citation type="journal article" date="2019" name="Int. J. Syst. Evol. Microbiol.">
        <title>The Global Catalogue of Microorganisms (GCM) 10K type strain sequencing project: providing services to taxonomists for standard genome sequencing and annotation.</title>
        <authorList>
            <consortium name="The Broad Institute Genomics Platform"/>
            <consortium name="The Broad Institute Genome Sequencing Center for Infectious Disease"/>
            <person name="Wu L."/>
            <person name="Ma J."/>
        </authorList>
    </citation>
    <scope>NUCLEOTIDE SEQUENCE [LARGE SCALE GENOMIC DNA]</scope>
    <source>
        <strain evidence="4">KCTC 42875</strain>
    </source>
</reference>
<comment type="caution">
    <text evidence="3">The sequence shown here is derived from an EMBL/GenBank/DDBJ whole genome shotgun (WGS) entry which is preliminary data.</text>
</comment>
<protein>
    <submittedName>
        <fullName evidence="3">T6SS immunity protein Tli4 family protein</fullName>
    </submittedName>
</protein>
<name>A0ABV7RQD4_9GAMM</name>
<evidence type="ECO:0000313" key="4">
    <source>
        <dbReference type="Proteomes" id="UP001595740"/>
    </source>
</evidence>
<evidence type="ECO:0000313" key="3">
    <source>
        <dbReference type="EMBL" id="MFC3551854.1"/>
    </source>
</evidence>
<dbReference type="Pfam" id="PF18426">
    <property type="entry name" value="Tli4_C"/>
    <property type="match status" value="1"/>
</dbReference>
<feature type="chain" id="PRO_5045258775" evidence="1">
    <location>
        <begin position="29"/>
        <end position="342"/>
    </location>
</feature>
<evidence type="ECO:0000259" key="2">
    <source>
        <dbReference type="Pfam" id="PF18426"/>
    </source>
</evidence>
<dbReference type="EMBL" id="JBHRXK010000006">
    <property type="protein sequence ID" value="MFC3551854.1"/>
    <property type="molecule type" value="Genomic_DNA"/>
</dbReference>
<sequence length="342" mass="37209">MPRFPLALGATIVLVACATASSSEKSMASENHTSTWCIGHFLVDLPTGARVKVDGSYYNVEVEQQGQAKDFSAIEGSLRKRAAELDAKKTQVPDSPLARKMKVDGYLSVAPTRLLGFTATSEEAVLAYHSTEGSGAFIAELHKLYGNEHYRFQEKHSGAGRYPAVRDALIQTAGRFKPLRPGEVPTSSGFCVGEGLFVEEGRQDVGGRATLYATFPQHPEVKFSVDLSGLHKADNEPSLADRVGGELAHLSSQTQGLNTIRRGKESYGGQLGYEIDISAPRGGGGRIYKYFWSAQGVPKDPLRPFIEAQLITDESAKATLNDEQIDDLWKSMVGSLRLRSER</sequence>
<dbReference type="InterPro" id="IPR041290">
    <property type="entry name" value="Tli4_C"/>
</dbReference>
<accession>A0ABV7RQD4</accession>
<dbReference type="Proteomes" id="UP001595740">
    <property type="component" value="Unassembled WGS sequence"/>
</dbReference>
<evidence type="ECO:0000256" key="1">
    <source>
        <dbReference type="SAM" id="SignalP"/>
    </source>
</evidence>
<keyword evidence="1" id="KW-0732">Signal</keyword>
<dbReference type="RefSeq" id="WP_386759624.1">
    <property type="nucleotide sequence ID" value="NZ_JBHRXK010000006.1"/>
</dbReference>
<gene>
    <name evidence="3" type="ORF">ACFOLC_12655</name>
</gene>
<dbReference type="PROSITE" id="PS51257">
    <property type="entry name" value="PROKAR_LIPOPROTEIN"/>
    <property type="match status" value="1"/>
</dbReference>
<organism evidence="3 4">
    <name type="scientific">Lysobacter cavernae</name>
    <dbReference type="NCBI Taxonomy" id="1685901"/>
    <lineage>
        <taxon>Bacteria</taxon>
        <taxon>Pseudomonadati</taxon>
        <taxon>Pseudomonadota</taxon>
        <taxon>Gammaproteobacteria</taxon>
        <taxon>Lysobacterales</taxon>
        <taxon>Lysobacteraceae</taxon>
        <taxon>Lysobacter</taxon>
    </lineage>
</organism>
<proteinExistence type="predicted"/>